<protein>
    <submittedName>
        <fullName evidence="2">Uncharacterized protein LOC106176206</fullName>
    </submittedName>
</protein>
<dbReference type="InParanoid" id="A0A1S3JUC8"/>
<dbReference type="Proteomes" id="UP000085678">
    <property type="component" value="Unplaced"/>
</dbReference>
<dbReference type="GeneID" id="106176206"/>
<dbReference type="InterPro" id="IPR013320">
    <property type="entry name" value="ConA-like_dom_sf"/>
</dbReference>
<name>A0A1S3JUC8_LINAN</name>
<sequence length="190" mass="21037">MLGSDMQYISLGNFSGRCLLDTDLCTNGLTVGFWTQIMWEDMVSPETWYLLSSGAQVVGKVGIAVYVQLQGISTYVIGAILKDSQSGYTASVNYTQYSVPGCWSGQPSYCDWIHIAFAWNPTGQLDLYVNGQVVDQGSSSPQSNAVSPYVYPRINSRNDVESNLGNAAYSDLKIFEQFLDSSLIRELYER</sequence>
<dbReference type="Gene3D" id="2.60.120.200">
    <property type="match status" value="1"/>
</dbReference>
<dbReference type="RefSeq" id="XP_013413932.1">
    <property type="nucleotide sequence ID" value="XM_013558478.1"/>
</dbReference>
<proteinExistence type="predicted"/>
<reference evidence="2" key="1">
    <citation type="submission" date="2025-08" db="UniProtKB">
        <authorList>
            <consortium name="RefSeq"/>
        </authorList>
    </citation>
    <scope>IDENTIFICATION</scope>
    <source>
        <tissue evidence="2">Gonads</tissue>
    </source>
</reference>
<dbReference type="KEGG" id="lak:106176206"/>
<evidence type="ECO:0000313" key="1">
    <source>
        <dbReference type="Proteomes" id="UP000085678"/>
    </source>
</evidence>
<gene>
    <name evidence="2" type="primary">LOC106176206</name>
</gene>
<keyword evidence="1" id="KW-1185">Reference proteome</keyword>
<evidence type="ECO:0000313" key="2">
    <source>
        <dbReference type="RefSeq" id="XP_013413932.1"/>
    </source>
</evidence>
<dbReference type="AlphaFoldDB" id="A0A1S3JUC8"/>
<dbReference type="SUPFAM" id="SSF49899">
    <property type="entry name" value="Concanavalin A-like lectins/glucanases"/>
    <property type="match status" value="1"/>
</dbReference>
<accession>A0A1S3JUC8</accession>
<organism evidence="1 2">
    <name type="scientific">Lingula anatina</name>
    <name type="common">Brachiopod</name>
    <name type="synonym">Lingula unguis</name>
    <dbReference type="NCBI Taxonomy" id="7574"/>
    <lineage>
        <taxon>Eukaryota</taxon>
        <taxon>Metazoa</taxon>
        <taxon>Spiralia</taxon>
        <taxon>Lophotrochozoa</taxon>
        <taxon>Brachiopoda</taxon>
        <taxon>Linguliformea</taxon>
        <taxon>Lingulata</taxon>
        <taxon>Lingulida</taxon>
        <taxon>Linguloidea</taxon>
        <taxon>Lingulidae</taxon>
        <taxon>Lingula</taxon>
    </lineage>
</organism>